<evidence type="ECO:0000256" key="1">
    <source>
        <dbReference type="ARBA" id="ARBA00004305"/>
    </source>
</evidence>
<organism evidence="7 8">
    <name type="scientific">Cylindrodendrum hubeiense</name>
    <dbReference type="NCBI Taxonomy" id="595255"/>
    <lineage>
        <taxon>Eukaryota</taxon>
        <taxon>Fungi</taxon>
        <taxon>Dikarya</taxon>
        <taxon>Ascomycota</taxon>
        <taxon>Pezizomycotina</taxon>
        <taxon>Sordariomycetes</taxon>
        <taxon>Hypocreomycetidae</taxon>
        <taxon>Hypocreales</taxon>
        <taxon>Nectriaceae</taxon>
        <taxon>Cylindrodendrum</taxon>
    </lineage>
</organism>
<feature type="region of interest" description="Disordered" evidence="6">
    <location>
        <begin position="51"/>
        <end position="76"/>
    </location>
</feature>
<evidence type="ECO:0000256" key="3">
    <source>
        <dbReference type="ARBA" id="ARBA00023186"/>
    </source>
</evidence>
<comment type="subcellular location">
    <subcellularLocation>
        <location evidence="1 4">Mitochondrion matrix</location>
    </subcellularLocation>
</comment>
<accession>A0A9P5GWQ0</accession>
<name>A0A9P5GWQ0_9HYPO</name>
<evidence type="ECO:0000256" key="5">
    <source>
        <dbReference type="RuleBase" id="RU004478"/>
    </source>
</evidence>
<feature type="compositionally biased region" description="Basic and acidic residues" evidence="6">
    <location>
        <begin position="51"/>
        <end position="72"/>
    </location>
</feature>
<dbReference type="FunFam" id="2.30.22.10:FF:000002">
    <property type="entry name" value="GrpE protein homolog"/>
    <property type="match status" value="1"/>
</dbReference>
<evidence type="ECO:0000256" key="6">
    <source>
        <dbReference type="SAM" id="MobiDB-lite"/>
    </source>
</evidence>
<dbReference type="EMBL" id="JAANBB010000457">
    <property type="protein sequence ID" value="KAF7542325.1"/>
    <property type="molecule type" value="Genomic_DNA"/>
</dbReference>
<sequence>MFRQAISTSSRALRAAPRAAATRPFVQAQFQSTPAFTLRAAQPAVSRWYSDAKESESAKPAEEAKEAAKEAATEPDAVAELKKALETKDAEARDWKDKCLRTVADFRNLQERTQREVKTARDFAIQKFAKDLVDSVDNLDRALGMVPQEKLSAEDRPEHLQDLANLYEGLKMTEEILINTLNKHGLERLSPEGEKFNPNEQEATFMAPQADKEDNTVFFVQQKGFKLNGRVLRAAKVGVVKNN</sequence>
<dbReference type="GO" id="GO:0006457">
    <property type="term" value="P:protein folding"/>
    <property type="evidence" value="ECO:0007669"/>
    <property type="project" value="InterPro"/>
</dbReference>
<dbReference type="GO" id="GO:0030150">
    <property type="term" value="P:protein import into mitochondrial matrix"/>
    <property type="evidence" value="ECO:0007669"/>
    <property type="project" value="TreeGrafter"/>
</dbReference>
<keyword evidence="3 4" id="KW-0143">Chaperone</keyword>
<dbReference type="PRINTS" id="PR00773">
    <property type="entry name" value="GRPEPROTEIN"/>
</dbReference>
<evidence type="ECO:0000256" key="4">
    <source>
        <dbReference type="RuleBase" id="RU000640"/>
    </source>
</evidence>
<dbReference type="GO" id="GO:0001405">
    <property type="term" value="C:PAM complex, Tim23 associated import motor"/>
    <property type="evidence" value="ECO:0007669"/>
    <property type="project" value="TreeGrafter"/>
</dbReference>
<dbReference type="SUPFAM" id="SSF58014">
    <property type="entry name" value="Coiled-coil domain of nucleotide exchange factor GrpE"/>
    <property type="match status" value="1"/>
</dbReference>
<dbReference type="HAMAP" id="MF_01151">
    <property type="entry name" value="GrpE"/>
    <property type="match status" value="1"/>
</dbReference>
<dbReference type="GO" id="GO:0000774">
    <property type="term" value="F:adenyl-nucleotide exchange factor activity"/>
    <property type="evidence" value="ECO:0007669"/>
    <property type="project" value="InterPro"/>
</dbReference>
<dbReference type="AlphaFoldDB" id="A0A9P5GWQ0"/>
<dbReference type="InterPro" id="IPR013805">
    <property type="entry name" value="GrpE_CC"/>
</dbReference>
<dbReference type="InterPro" id="IPR000740">
    <property type="entry name" value="GrpE"/>
</dbReference>
<comment type="caution">
    <text evidence="7">The sequence shown here is derived from an EMBL/GenBank/DDBJ whole genome shotgun (WGS) entry which is preliminary data.</text>
</comment>
<dbReference type="PANTHER" id="PTHR21237">
    <property type="entry name" value="GRPE PROTEIN"/>
    <property type="match status" value="1"/>
</dbReference>
<dbReference type="PROSITE" id="PS01071">
    <property type="entry name" value="GRPE"/>
    <property type="match status" value="1"/>
</dbReference>
<dbReference type="Proteomes" id="UP000722485">
    <property type="component" value="Unassembled WGS sequence"/>
</dbReference>
<dbReference type="GO" id="GO:0042803">
    <property type="term" value="F:protein homodimerization activity"/>
    <property type="evidence" value="ECO:0007669"/>
    <property type="project" value="InterPro"/>
</dbReference>
<dbReference type="GO" id="GO:0051082">
    <property type="term" value="F:unfolded protein binding"/>
    <property type="evidence" value="ECO:0007669"/>
    <property type="project" value="TreeGrafter"/>
</dbReference>
<keyword evidence="8" id="KW-1185">Reference proteome</keyword>
<gene>
    <name evidence="7" type="ORF">G7Z17_g11668</name>
</gene>
<dbReference type="Gene3D" id="2.30.22.10">
    <property type="entry name" value="Head domain of nucleotide exchange factor GrpE"/>
    <property type="match status" value="1"/>
</dbReference>
<comment type="function">
    <text evidence="4">Essential component of the PAM complex, a complex required for the translocation of transit peptide-containing proteins from the inner membrane into the mitochondrial matrix in an ATP-dependent manner.</text>
</comment>
<keyword evidence="4" id="KW-0496">Mitochondrion</keyword>
<protein>
    <recommendedName>
        <fullName evidence="4">GrpE protein homolog</fullName>
    </recommendedName>
</protein>
<proteinExistence type="inferred from homology"/>
<dbReference type="CDD" id="cd00446">
    <property type="entry name" value="GrpE"/>
    <property type="match status" value="1"/>
</dbReference>
<dbReference type="PANTHER" id="PTHR21237:SF23">
    <property type="entry name" value="GRPE PROTEIN HOMOLOG, MITOCHONDRIAL"/>
    <property type="match status" value="1"/>
</dbReference>
<comment type="similarity">
    <text evidence="2 5">Belongs to the GrpE family.</text>
</comment>
<dbReference type="OrthoDB" id="201635at2759"/>
<evidence type="ECO:0000313" key="7">
    <source>
        <dbReference type="EMBL" id="KAF7542325.1"/>
    </source>
</evidence>
<evidence type="ECO:0000313" key="8">
    <source>
        <dbReference type="Proteomes" id="UP000722485"/>
    </source>
</evidence>
<dbReference type="GO" id="GO:0051087">
    <property type="term" value="F:protein-folding chaperone binding"/>
    <property type="evidence" value="ECO:0007669"/>
    <property type="project" value="InterPro"/>
</dbReference>
<evidence type="ECO:0000256" key="2">
    <source>
        <dbReference type="ARBA" id="ARBA00009054"/>
    </source>
</evidence>
<dbReference type="SUPFAM" id="SSF51064">
    <property type="entry name" value="Head domain of nucleotide exchange factor GrpE"/>
    <property type="match status" value="1"/>
</dbReference>
<reference evidence="7" key="1">
    <citation type="submission" date="2020-03" db="EMBL/GenBank/DDBJ databases">
        <title>Draft Genome Sequence of Cylindrodendrum hubeiense.</title>
        <authorList>
            <person name="Buettner E."/>
            <person name="Kellner H."/>
        </authorList>
    </citation>
    <scope>NUCLEOTIDE SEQUENCE</scope>
    <source>
        <strain evidence="7">IHI 201604</strain>
    </source>
</reference>
<dbReference type="InterPro" id="IPR009012">
    <property type="entry name" value="GrpE_head"/>
</dbReference>
<dbReference type="Gene3D" id="3.90.20.20">
    <property type="match status" value="1"/>
</dbReference>
<dbReference type="Pfam" id="PF01025">
    <property type="entry name" value="GrpE"/>
    <property type="match status" value="1"/>
</dbReference>